<evidence type="ECO:0000313" key="2">
    <source>
        <dbReference type="Proteomes" id="UP000178276"/>
    </source>
</evidence>
<dbReference type="STRING" id="1798331.A2W57_03690"/>
<gene>
    <name evidence="1" type="ORF">A2W57_03690</name>
</gene>
<protein>
    <submittedName>
        <fullName evidence="1">Uncharacterized protein</fullName>
    </submittedName>
</protein>
<dbReference type="Proteomes" id="UP000178276">
    <property type="component" value="Unassembled WGS sequence"/>
</dbReference>
<dbReference type="EMBL" id="MFHJ01000005">
    <property type="protein sequence ID" value="OGF74367.1"/>
    <property type="molecule type" value="Genomic_DNA"/>
</dbReference>
<name>A0A1F5WFI0_9BACT</name>
<organism evidence="1 2">
    <name type="scientific">Candidatus Giovannonibacteria bacterium RIFCSPHIGHO2_02_43_16</name>
    <dbReference type="NCBI Taxonomy" id="1798331"/>
    <lineage>
        <taxon>Bacteria</taxon>
        <taxon>Candidatus Giovannoniibacteriota</taxon>
    </lineage>
</organism>
<evidence type="ECO:0000313" key="1">
    <source>
        <dbReference type="EMBL" id="OGF74367.1"/>
    </source>
</evidence>
<sequence>MNFPVLRLRRGAGNSSVSVYKTMTKILILLLFFLIVRHSVSNTFAGTVSVENNVSVEANSGGNSAGSGEIIQGAAEAEIKVKTVINGETVQDINIKETSTGTPVIIKKEIKIEQNVEQNQDNKFFKNFFRRLFKRFKFW</sequence>
<proteinExistence type="predicted"/>
<comment type="caution">
    <text evidence="1">The sequence shown here is derived from an EMBL/GenBank/DDBJ whole genome shotgun (WGS) entry which is preliminary data.</text>
</comment>
<dbReference type="AlphaFoldDB" id="A0A1F5WFI0"/>
<reference evidence="1 2" key="1">
    <citation type="journal article" date="2016" name="Nat. Commun.">
        <title>Thousands of microbial genomes shed light on interconnected biogeochemical processes in an aquifer system.</title>
        <authorList>
            <person name="Anantharaman K."/>
            <person name="Brown C.T."/>
            <person name="Hug L.A."/>
            <person name="Sharon I."/>
            <person name="Castelle C.J."/>
            <person name="Probst A.J."/>
            <person name="Thomas B.C."/>
            <person name="Singh A."/>
            <person name="Wilkins M.J."/>
            <person name="Karaoz U."/>
            <person name="Brodie E.L."/>
            <person name="Williams K.H."/>
            <person name="Hubbard S.S."/>
            <person name="Banfield J.F."/>
        </authorList>
    </citation>
    <scope>NUCLEOTIDE SEQUENCE [LARGE SCALE GENOMIC DNA]</scope>
</reference>
<accession>A0A1F5WFI0</accession>